<accession>A0A2T7P8A5</accession>
<gene>
    <name evidence="2" type="ORF">C0Q70_08912</name>
</gene>
<dbReference type="Proteomes" id="UP000245119">
    <property type="component" value="Linkage Group LG5"/>
</dbReference>
<keyword evidence="1" id="KW-1133">Transmembrane helix</keyword>
<dbReference type="EMBL" id="PZQS01000005">
    <property type="protein sequence ID" value="PVD29657.1"/>
    <property type="molecule type" value="Genomic_DNA"/>
</dbReference>
<keyword evidence="1" id="KW-0472">Membrane</keyword>
<proteinExistence type="predicted"/>
<sequence length="331" mass="36721">MQRMIRELSASKPNCYETDIVVGAALWPESTSQQGECDQSNLVTSEVIDDRDFIPTTSSFSSASTELLYGAEVSTVEKDSPHMCMVFRYILQEELSPEMSSRSVFANFSCDFQNWCKGRQSGLIYYNVSVVVENTESVKGDLYCCDGNNCNMASVIRQLPPQQLCYRAKHYFGEDSYTGTVVSCSDPDAWCIRSRLFNTTPITTTYDCDNHQLCQHFNMTSGSSYVCRNVTQKSEKEEVCCCSSNVCFKPFDTVSSSIFGSPLTEQLDDRSAGIGIVTVGCIVAFTLLALVGGGVMVALMYQRRSQPSISALTLTYSRIEEDDVSDSVQML</sequence>
<reference evidence="2 3" key="1">
    <citation type="submission" date="2018-04" db="EMBL/GenBank/DDBJ databases">
        <title>The genome of golden apple snail Pomacea canaliculata provides insight into stress tolerance and invasive adaptation.</title>
        <authorList>
            <person name="Liu C."/>
            <person name="Liu B."/>
            <person name="Ren Y."/>
            <person name="Zhang Y."/>
            <person name="Wang H."/>
            <person name="Li S."/>
            <person name="Jiang F."/>
            <person name="Yin L."/>
            <person name="Zhang G."/>
            <person name="Qian W."/>
            <person name="Fan W."/>
        </authorList>
    </citation>
    <scope>NUCLEOTIDE SEQUENCE [LARGE SCALE GENOMIC DNA]</scope>
    <source>
        <strain evidence="2">SZHN2017</strain>
        <tissue evidence="2">Muscle</tissue>
    </source>
</reference>
<keyword evidence="3" id="KW-1185">Reference proteome</keyword>
<keyword evidence="1" id="KW-0812">Transmembrane</keyword>
<comment type="caution">
    <text evidence="2">The sequence shown here is derived from an EMBL/GenBank/DDBJ whole genome shotgun (WGS) entry which is preliminary data.</text>
</comment>
<evidence type="ECO:0000313" key="3">
    <source>
        <dbReference type="Proteomes" id="UP000245119"/>
    </source>
</evidence>
<organism evidence="2 3">
    <name type="scientific">Pomacea canaliculata</name>
    <name type="common">Golden apple snail</name>
    <dbReference type="NCBI Taxonomy" id="400727"/>
    <lineage>
        <taxon>Eukaryota</taxon>
        <taxon>Metazoa</taxon>
        <taxon>Spiralia</taxon>
        <taxon>Lophotrochozoa</taxon>
        <taxon>Mollusca</taxon>
        <taxon>Gastropoda</taxon>
        <taxon>Caenogastropoda</taxon>
        <taxon>Architaenioglossa</taxon>
        <taxon>Ampullarioidea</taxon>
        <taxon>Ampullariidae</taxon>
        <taxon>Pomacea</taxon>
    </lineage>
</organism>
<protein>
    <submittedName>
        <fullName evidence="2">Uncharacterized protein</fullName>
    </submittedName>
</protein>
<evidence type="ECO:0000313" key="2">
    <source>
        <dbReference type="EMBL" id="PVD29657.1"/>
    </source>
</evidence>
<evidence type="ECO:0000256" key="1">
    <source>
        <dbReference type="SAM" id="Phobius"/>
    </source>
</evidence>
<name>A0A2T7P8A5_POMCA</name>
<dbReference type="AlphaFoldDB" id="A0A2T7P8A5"/>
<feature type="transmembrane region" description="Helical" evidence="1">
    <location>
        <begin position="272"/>
        <end position="301"/>
    </location>
</feature>